<dbReference type="EMBL" id="LK996017">
    <property type="protein sequence ID" value="CDX02921.1"/>
    <property type="molecule type" value="Genomic_DNA"/>
</dbReference>
<dbReference type="RefSeq" id="WP_208925821.1">
    <property type="nucleotide sequence ID" value="NZ_LK996017.1"/>
</dbReference>
<dbReference type="PATRIC" id="fig|49338.4.peg.3269"/>
<accession>A0A098B4X6</accession>
<proteinExistence type="predicted"/>
<gene>
    <name evidence="1" type="ORF">DPCES_3034</name>
</gene>
<organism evidence="1">
    <name type="scientific">Desulfitobacterium hafniense</name>
    <name type="common">Desulfitobacterium frappieri</name>
    <dbReference type="NCBI Taxonomy" id="49338"/>
    <lineage>
        <taxon>Bacteria</taxon>
        <taxon>Bacillati</taxon>
        <taxon>Bacillota</taxon>
        <taxon>Clostridia</taxon>
        <taxon>Eubacteriales</taxon>
        <taxon>Desulfitobacteriaceae</taxon>
        <taxon>Desulfitobacterium</taxon>
    </lineage>
</organism>
<dbReference type="AlphaFoldDB" id="A0A098B4X6"/>
<evidence type="ECO:0008006" key="2">
    <source>
        <dbReference type="Google" id="ProtNLM"/>
    </source>
</evidence>
<evidence type="ECO:0000313" key="1">
    <source>
        <dbReference type="EMBL" id="CDX02921.1"/>
    </source>
</evidence>
<name>A0A098B4X6_DESHA</name>
<reference evidence="1" key="1">
    <citation type="submission" date="2014-07" db="EMBL/GenBank/DDBJ databases">
        <authorList>
            <person name="Hornung V.Bastian."/>
        </authorList>
    </citation>
    <scope>NUCLEOTIDE SEQUENCE</scope>
    <source>
        <strain evidence="1">PCE-S</strain>
    </source>
</reference>
<protein>
    <recommendedName>
        <fullName evidence="2">ArsR family transcriptional regulator</fullName>
    </recommendedName>
</protein>
<sequence>MMAKTPQVLKGRLCYGHLGGTLGGRLFERLVELGWFEQEKSTVYLLTERGKQGFEELGVDIYERRR</sequence>